<name>A0ABU5QL80_9BACT</name>
<evidence type="ECO:0000259" key="2">
    <source>
        <dbReference type="Pfam" id="PF19815"/>
    </source>
</evidence>
<dbReference type="RefSeq" id="WP_323248461.1">
    <property type="nucleotide sequence ID" value="NZ_JAYFUL010000010.1"/>
</dbReference>
<dbReference type="SUPFAM" id="SSF51126">
    <property type="entry name" value="Pectin lyase-like"/>
    <property type="match status" value="1"/>
</dbReference>
<organism evidence="3 4">
    <name type="scientific">Arcicella aquatica</name>
    <dbReference type="NCBI Taxonomy" id="217141"/>
    <lineage>
        <taxon>Bacteria</taxon>
        <taxon>Pseudomonadati</taxon>
        <taxon>Bacteroidota</taxon>
        <taxon>Cytophagia</taxon>
        <taxon>Cytophagales</taxon>
        <taxon>Flectobacillaceae</taxon>
        <taxon>Arcicella</taxon>
    </lineage>
</organism>
<feature type="signal peptide" evidence="1">
    <location>
        <begin position="1"/>
        <end position="24"/>
    </location>
</feature>
<evidence type="ECO:0000256" key="1">
    <source>
        <dbReference type="SAM" id="SignalP"/>
    </source>
</evidence>
<evidence type="ECO:0000313" key="3">
    <source>
        <dbReference type="EMBL" id="MEA5257820.1"/>
    </source>
</evidence>
<feature type="domain" description="DUF6298" evidence="2">
    <location>
        <begin position="477"/>
        <end position="962"/>
    </location>
</feature>
<keyword evidence="1" id="KW-0732">Signal</keyword>
<accession>A0ABU5QL80</accession>
<protein>
    <submittedName>
        <fullName evidence="3">DUF6298 domain-containing protein</fullName>
    </submittedName>
</protein>
<feature type="chain" id="PRO_5045136565" evidence="1">
    <location>
        <begin position="25"/>
        <end position="1048"/>
    </location>
</feature>
<dbReference type="InterPro" id="IPR011050">
    <property type="entry name" value="Pectin_lyase_fold/virulence"/>
</dbReference>
<dbReference type="Proteomes" id="UP001304671">
    <property type="component" value="Unassembled WGS sequence"/>
</dbReference>
<keyword evidence="4" id="KW-1185">Reference proteome</keyword>
<dbReference type="Pfam" id="PF19815">
    <property type="entry name" value="DUF6298"/>
    <property type="match status" value="1"/>
</dbReference>
<dbReference type="EMBL" id="JAYFUL010000010">
    <property type="protein sequence ID" value="MEA5257820.1"/>
    <property type="molecule type" value="Genomic_DNA"/>
</dbReference>
<comment type="caution">
    <text evidence="3">The sequence shown here is derived from an EMBL/GenBank/DDBJ whole genome shotgun (WGS) entry which is preliminary data.</text>
</comment>
<dbReference type="Gene3D" id="2.160.20.10">
    <property type="entry name" value="Single-stranded right-handed beta-helix, Pectin lyase-like"/>
    <property type="match status" value="1"/>
</dbReference>
<sequence>MVSLIKKITFVCLAVLLNSIQLSAQKAKVVKPLPPVYLEANSKLSYTPDEQGNRIPDFSYCGYMAGEDAIPNVTIKVIVPVKTGDATVRIQAAIDYVATLTPNKDGFRGVILLEKGIYEVLGNLRIHSSGIVLRGSGMGDGETTILGKGDIRETLITVAGKNDKVLEAAVKIIDTNVPVNSSKVKVEANGHFKVGDKVMLHRPSTKEWIEKLGADHFGGGVTALGWKAGQRDIFWDRTIVAINDNEITLDAPITTALDANYGGAYLSKYSWNGRIAQVGVENLRLVSSYDLNNPKDEDHRWGAISFENVTDAWARQIVFKHFAGSAVNILETGKRITVEDCQSLAPISEIGGQRRFTFFTTGQQTLFQRLYSEFGYHDYALGFCAAGPNAFVQCEAHLPFSFSGTIDSWASGVLFDVVNIDGQALSYANRGQDGQGAGWTAANSVLWQCSASRVDCFQAPTAQNWAFGTWSQFTGNGYWDMSNEHINPRSLYYAQLKDRIGSKLGNRAILLPIPSEASSSPKVEVAMALTEQAKKPAQTLQEFIAQAKDREEIPTQATVPTIDQVGIKKATLPTKGEALQITNGWLVRGKEVVTGRKQEVPWWSGSARPYGLENAKAHITRFVPGQTGKGLTDNLEELTDWMKTNNIKSIDHNYGLWYERRRDDHERIRRIDSDVWPPFYELPFARSGKETAYDGLSKYDLTKYNKWYWNRLKQYADLADQKGLLLIHQNYFQHNIIEAGAHYADFPWRPANNINNTGFPEPVPYAGDKRIFMAEQFYDVSNPVRREIHRAYIRKCLDNFKDNTGVIQLIGAEYTGPLHFVQFWIDVIKEWEKETGKKVIVGLSTTKDVQDAILADAERASVVNLIDIRYWHFQANGNAYAPLGGQNLAPRQHARLLNTKKSSFEQVYRAVSEYRQKFPEKAVIYSADSFDAMGWAVLMAGGSLANIPVVENPQFLQDASLMKPFELLDKTASQWALGNPEKGFIIYNDPQNVIKLDLTQQKSTFKVSYINPKTGQINKEEEKLKGGKIIQLKNKSSETEVIWLRKIS</sequence>
<reference evidence="3 4" key="1">
    <citation type="submission" date="2023-12" db="EMBL/GenBank/DDBJ databases">
        <title>Novel species of the genus Arcicella isolated from rivers.</title>
        <authorList>
            <person name="Lu H."/>
        </authorList>
    </citation>
    <scope>NUCLEOTIDE SEQUENCE [LARGE SCALE GENOMIC DNA]</scope>
    <source>
        <strain evidence="3 4">LMG 21963</strain>
    </source>
</reference>
<dbReference type="InterPro" id="IPR012334">
    <property type="entry name" value="Pectin_lyas_fold"/>
</dbReference>
<gene>
    <name evidence="3" type="ORF">VB264_08485</name>
</gene>
<evidence type="ECO:0000313" key="4">
    <source>
        <dbReference type="Proteomes" id="UP001304671"/>
    </source>
</evidence>
<proteinExistence type="predicted"/>
<dbReference type="InterPro" id="IPR046265">
    <property type="entry name" value="DUF6298"/>
</dbReference>